<reference evidence="1 2" key="2">
    <citation type="journal article" date="2022" name="Mol. Ecol. Resour.">
        <title>The genomes of chicory, endive, great burdock and yacon provide insights into Asteraceae paleo-polyploidization history and plant inulin production.</title>
        <authorList>
            <person name="Fan W."/>
            <person name="Wang S."/>
            <person name="Wang H."/>
            <person name="Wang A."/>
            <person name="Jiang F."/>
            <person name="Liu H."/>
            <person name="Zhao H."/>
            <person name="Xu D."/>
            <person name="Zhang Y."/>
        </authorList>
    </citation>
    <scope>NUCLEOTIDE SEQUENCE [LARGE SCALE GENOMIC DNA]</scope>
    <source>
        <strain evidence="2">cv. Niubang</strain>
    </source>
</reference>
<dbReference type="Proteomes" id="UP001055879">
    <property type="component" value="Linkage Group LG10"/>
</dbReference>
<reference evidence="2" key="1">
    <citation type="journal article" date="2022" name="Mol. Ecol. Resour.">
        <title>The genomes of chicory, endive, great burdock and yacon provide insights into Asteraceae palaeo-polyploidization history and plant inulin production.</title>
        <authorList>
            <person name="Fan W."/>
            <person name="Wang S."/>
            <person name="Wang H."/>
            <person name="Wang A."/>
            <person name="Jiang F."/>
            <person name="Liu H."/>
            <person name="Zhao H."/>
            <person name="Xu D."/>
            <person name="Zhang Y."/>
        </authorList>
    </citation>
    <scope>NUCLEOTIDE SEQUENCE [LARGE SCALE GENOMIC DNA]</scope>
    <source>
        <strain evidence="2">cv. Niubang</strain>
    </source>
</reference>
<sequence>MAFPSEIVPNCIDEDGMDRGEVYPAAVGNVDEYISDVATGEDCQIMTGSDASKEVVLAFDSLNCKSVEVLDGDSNSAEFKKVLVYIVSPALMHKCKLRTTA</sequence>
<name>A0ACB8ZKB6_ARCLA</name>
<accession>A0ACB8ZKB6</accession>
<dbReference type="EMBL" id="CM042056">
    <property type="protein sequence ID" value="KAI3697992.1"/>
    <property type="molecule type" value="Genomic_DNA"/>
</dbReference>
<evidence type="ECO:0000313" key="2">
    <source>
        <dbReference type="Proteomes" id="UP001055879"/>
    </source>
</evidence>
<evidence type="ECO:0000313" key="1">
    <source>
        <dbReference type="EMBL" id="KAI3697992.1"/>
    </source>
</evidence>
<protein>
    <submittedName>
        <fullName evidence="1">Uncharacterized protein</fullName>
    </submittedName>
</protein>
<organism evidence="1 2">
    <name type="scientific">Arctium lappa</name>
    <name type="common">Greater burdock</name>
    <name type="synonym">Lappa major</name>
    <dbReference type="NCBI Taxonomy" id="4217"/>
    <lineage>
        <taxon>Eukaryota</taxon>
        <taxon>Viridiplantae</taxon>
        <taxon>Streptophyta</taxon>
        <taxon>Embryophyta</taxon>
        <taxon>Tracheophyta</taxon>
        <taxon>Spermatophyta</taxon>
        <taxon>Magnoliopsida</taxon>
        <taxon>eudicotyledons</taxon>
        <taxon>Gunneridae</taxon>
        <taxon>Pentapetalae</taxon>
        <taxon>asterids</taxon>
        <taxon>campanulids</taxon>
        <taxon>Asterales</taxon>
        <taxon>Asteraceae</taxon>
        <taxon>Carduoideae</taxon>
        <taxon>Cardueae</taxon>
        <taxon>Arctiinae</taxon>
        <taxon>Arctium</taxon>
    </lineage>
</organism>
<comment type="caution">
    <text evidence="1">The sequence shown here is derived from an EMBL/GenBank/DDBJ whole genome shotgun (WGS) entry which is preliminary data.</text>
</comment>
<proteinExistence type="predicted"/>
<keyword evidence="2" id="KW-1185">Reference proteome</keyword>
<gene>
    <name evidence="1" type="ORF">L6452_31101</name>
</gene>